<name>M2NHD0_9FIRM</name>
<evidence type="ECO:0000256" key="7">
    <source>
        <dbReference type="ARBA" id="ARBA00022763"/>
    </source>
</evidence>
<evidence type="ECO:0000256" key="8">
    <source>
        <dbReference type="ARBA" id="ARBA00022840"/>
    </source>
</evidence>
<evidence type="ECO:0000256" key="9">
    <source>
        <dbReference type="ARBA" id="ARBA00023125"/>
    </source>
</evidence>
<dbReference type="EMBL" id="AGEJ01000001">
    <property type="protein sequence ID" value="EMD17638.1"/>
    <property type="molecule type" value="Genomic_DNA"/>
</dbReference>
<feature type="domain" description="RecF/RecN/SMC N-terminal" evidence="14">
    <location>
        <begin position="3"/>
        <end position="341"/>
    </location>
</feature>
<keyword evidence="5 12" id="KW-0235">DNA replication</keyword>
<keyword evidence="7 12" id="KW-0227">DNA damage</keyword>
<dbReference type="AlphaFoldDB" id="M2NHD0"/>
<dbReference type="InterPro" id="IPR001238">
    <property type="entry name" value="DNA-binding_RecF"/>
</dbReference>
<evidence type="ECO:0000259" key="14">
    <source>
        <dbReference type="Pfam" id="PF02463"/>
    </source>
</evidence>
<dbReference type="SUPFAM" id="SSF52540">
    <property type="entry name" value="P-loop containing nucleoside triphosphate hydrolases"/>
    <property type="match status" value="1"/>
</dbReference>
<dbReference type="Proteomes" id="UP000011758">
    <property type="component" value="Unassembled WGS sequence"/>
</dbReference>
<evidence type="ECO:0000256" key="13">
    <source>
        <dbReference type="RuleBase" id="RU000578"/>
    </source>
</evidence>
<dbReference type="InterPro" id="IPR018078">
    <property type="entry name" value="DNA-binding_RecF_CS"/>
</dbReference>
<comment type="subcellular location">
    <subcellularLocation>
        <location evidence="1 12 13">Cytoplasm</location>
    </subcellularLocation>
</comment>
<dbReference type="GO" id="GO:0006260">
    <property type="term" value="P:DNA replication"/>
    <property type="evidence" value="ECO:0007669"/>
    <property type="project" value="UniProtKB-UniRule"/>
</dbReference>
<comment type="caution">
    <text evidence="15">The sequence shown here is derived from an EMBL/GenBank/DDBJ whole genome shotgun (WGS) entry which is preliminary data.</text>
</comment>
<sequence length="372" mass="43446">MKINSLELISFRNYHQQSFLFDPYINIFIGDNAQGKTNVLESIYLLSTARSFRTHKYKEMIFFNEEFSKITGQVETNNKPSVMRIVLSKEGKKAFINQKDILKTSEYLGYLNVILFLPSDLYLIQGSPGERRSLLDSEISKISPIYMYNISKYYKLLKERNAYLKSLHDHKKEADVYLEVLSEQLAGLQEDIIKRRYDFISLLDEISHKIYDYISSSESLSISYHCMYKDYSKEIILKKYQETYYKDIIYSMTSSGLHRDDIIFKLNDKNAAFYASQGQQRSIVLALKIGLLEIVKKQIGEYPILLLDDVLSELDDKRKTKLLNMIDHKIQTFITSTSIDGIHHQIINDALKIYISEGHIKEEKNGRYKSKS</sequence>
<dbReference type="NCBIfam" id="TIGR00611">
    <property type="entry name" value="recf"/>
    <property type="match status" value="1"/>
</dbReference>
<dbReference type="CDD" id="cd03242">
    <property type="entry name" value="ABC_RecF"/>
    <property type="match status" value="1"/>
</dbReference>
<dbReference type="GO" id="GO:0006302">
    <property type="term" value="P:double-strand break repair"/>
    <property type="evidence" value="ECO:0007669"/>
    <property type="project" value="TreeGrafter"/>
</dbReference>
<evidence type="ECO:0000256" key="2">
    <source>
        <dbReference type="ARBA" id="ARBA00008016"/>
    </source>
</evidence>
<dbReference type="InterPro" id="IPR027417">
    <property type="entry name" value="P-loop_NTPase"/>
</dbReference>
<evidence type="ECO:0000256" key="6">
    <source>
        <dbReference type="ARBA" id="ARBA00022741"/>
    </source>
</evidence>
<reference evidence="15 16" key="1">
    <citation type="submission" date="2013-02" db="EMBL/GenBank/DDBJ databases">
        <title>The Genome Sequence of Lactobacillus catenaformis F0143.</title>
        <authorList>
            <consortium name="The Broad Institute Genome Sequencing Platform"/>
            <person name="Earl A."/>
            <person name="Ward D."/>
            <person name="Feldgarden M."/>
            <person name="Gevers D."/>
            <person name="Izard J."/>
            <person name="Blanton J.M."/>
            <person name="Mathney J."/>
            <person name="Dewhirst F.E."/>
            <person name="Young S.K."/>
            <person name="Zeng Q."/>
            <person name="Gargeya S."/>
            <person name="Fitzgerald M."/>
            <person name="Haas B."/>
            <person name="Abouelleil A."/>
            <person name="Alvarado L."/>
            <person name="Arachchi H.M."/>
            <person name="Berlin A."/>
            <person name="Chapman S.B."/>
            <person name="Gearin G."/>
            <person name="Goldberg J."/>
            <person name="Griggs A."/>
            <person name="Gujja S."/>
            <person name="Hansen M."/>
            <person name="Heiman D."/>
            <person name="Howarth C."/>
            <person name="Larimer J."/>
            <person name="Lui A."/>
            <person name="MacDonald P.J.P."/>
            <person name="McCowen C."/>
            <person name="Montmayeur A."/>
            <person name="Murphy C."/>
            <person name="Neiman D."/>
            <person name="Pearson M."/>
            <person name="Priest M."/>
            <person name="Roberts A."/>
            <person name="Saif S."/>
            <person name="Shea T."/>
            <person name="Sisk P."/>
            <person name="Stolte C."/>
            <person name="Sykes S."/>
            <person name="Wortman J."/>
            <person name="Nusbaum C."/>
            <person name="Birren B."/>
        </authorList>
    </citation>
    <scope>NUCLEOTIDE SEQUENCE [LARGE SCALE GENOMIC DNA]</scope>
    <source>
        <strain evidence="15 16">OT 569</strain>
    </source>
</reference>
<dbReference type="GO" id="GO:0000731">
    <property type="term" value="P:DNA synthesis involved in DNA repair"/>
    <property type="evidence" value="ECO:0007669"/>
    <property type="project" value="TreeGrafter"/>
</dbReference>
<dbReference type="OrthoDB" id="9803889at2"/>
<comment type="similarity">
    <text evidence="2 12 13">Belongs to the RecF family.</text>
</comment>
<keyword evidence="10 12" id="KW-0234">DNA repair</keyword>
<dbReference type="Gene3D" id="3.40.50.300">
    <property type="entry name" value="P-loop containing nucleotide triphosphate hydrolases"/>
    <property type="match status" value="1"/>
</dbReference>
<accession>M2NHD0</accession>
<dbReference type="InterPro" id="IPR003395">
    <property type="entry name" value="RecF/RecN/SMC_N"/>
</dbReference>
<feature type="binding site" evidence="12">
    <location>
        <begin position="30"/>
        <end position="37"/>
    </location>
    <ligand>
        <name>ATP</name>
        <dbReference type="ChEBI" id="CHEBI:30616"/>
    </ligand>
</feature>
<keyword evidence="11 12" id="KW-0742">SOS response</keyword>
<comment type="function">
    <text evidence="12 13">The RecF protein is involved in DNA metabolism; it is required for DNA replication and normal SOS inducibility. RecF binds preferentially to single-stranded, linear DNA. It also seems to bind ATP.</text>
</comment>
<dbReference type="PANTHER" id="PTHR32182">
    <property type="entry name" value="DNA REPLICATION AND REPAIR PROTEIN RECF"/>
    <property type="match status" value="1"/>
</dbReference>
<dbReference type="GO" id="GO:0009432">
    <property type="term" value="P:SOS response"/>
    <property type="evidence" value="ECO:0007669"/>
    <property type="project" value="UniProtKB-UniRule"/>
</dbReference>
<dbReference type="Pfam" id="PF02463">
    <property type="entry name" value="SMC_N"/>
    <property type="match status" value="1"/>
</dbReference>
<evidence type="ECO:0000256" key="11">
    <source>
        <dbReference type="ARBA" id="ARBA00023236"/>
    </source>
</evidence>
<evidence type="ECO:0000313" key="15">
    <source>
        <dbReference type="EMBL" id="EMD17638.1"/>
    </source>
</evidence>
<keyword evidence="9 12" id="KW-0238">DNA-binding</keyword>
<organism evidence="15 16">
    <name type="scientific">Eggerthia catenaformis OT 569 = DSM 20559</name>
    <dbReference type="NCBI Taxonomy" id="999415"/>
    <lineage>
        <taxon>Bacteria</taxon>
        <taxon>Bacillati</taxon>
        <taxon>Bacillota</taxon>
        <taxon>Erysipelotrichia</taxon>
        <taxon>Erysipelotrichales</taxon>
        <taxon>Coprobacillaceae</taxon>
        <taxon>Eggerthia</taxon>
    </lineage>
</organism>
<dbReference type="GO" id="GO:0005524">
    <property type="term" value="F:ATP binding"/>
    <property type="evidence" value="ECO:0007669"/>
    <property type="project" value="UniProtKB-UniRule"/>
</dbReference>
<evidence type="ECO:0000256" key="4">
    <source>
        <dbReference type="ARBA" id="ARBA00022490"/>
    </source>
</evidence>
<evidence type="ECO:0000256" key="5">
    <source>
        <dbReference type="ARBA" id="ARBA00022705"/>
    </source>
</evidence>
<dbReference type="RefSeq" id="WP_004801081.1">
    <property type="nucleotide sequence ID" value="NZ_KB446646.1"/>
</dbReference>
<dbReference type="PROSITE" id="PS00618">
    <property type="entry name" value="RECF_2"/>
    <property type="match status" value="1"/>
</dbReference>
<evidence type="ECO:0000313" key="16">
    <source>
        <dbReference type="Proteomes" id="UP000011758"/>
    </source>
</evidence>
<dbReference type="GO" id="GO:0005737">
    <property type="term" value="C:cytoplasm"/>
    <property type="evidence" value="ECO:0007669"/>
    <property type="project" value="UniProtKB-SubCell"/>
</dbReference>
<evidence type="ECO:0000256" key="1">
    <source>
        <dbReference type="ARBA" id="ARBA00004496"/>
    </source>
</evidence>
<evidence type="ECO:0000256" key="12">
    <source>
        <dbReference type="HAMAP-Rule" id="MF_00365"/>
    </source>
</evidence>
<dbReference type="HAMAP" id="MF_00365">
    <property type="entry name" value="RecF"/>
    <property type="match status" value="1"/>
</dbReference>
<evidence type="ECO:0000256" key="10">
    <source>
        <dbReference type="ARBA" id="ARBA00023204"/>
    </source>
</evidence>
<keyword evidence="4 12" id="KW-0963">Cytoplasm</keyword>
<dbReference type="InterPro" id="IPR042174">
    <property type="entry name" value="RecF_2"/>
</dbReference>
<evidence type="ECO:0000256" key="3">
    <source>
        <dbReference type="ARBA" id="ARBA00020170"/>
    </source>
</evidence>
<keyword evidence="6 12" id="KW-0547">Nucleotide-binding</keyword>
<dbReference type="GO" id="GO:0003697">
    <property type="term" value="F:single-stranded DNA binding"/>
    <property type="evidence" value="ECO:0007669"/>
    <property type="project" value="UniProtKB-UniRule"/>
</dbReference>
<dbReference type="Gene3D" id="1.20.1050.90">
    <property type="entry name" value="RecF/RecN/SMC, N-terminal domain"/>
    <property type="match status" value="1"/>
</dbReference>
<keyword evidence="8 12" id="KW-0067">ATP-binding</keyword>
<dbReference type="PANTHER" id="PTHR32182:SF0">
    <property type="entry name" value="DNA REPLICATION AND REPAIR PROTEIN RECF"/>
    <property type="match status" value="1"/>
</dbReference>
<proteinExistence type="inferred from homology"/>
<gene>
    <name evidence="12" type="primary">recF</name>
    <name evidence="15" type="ORF">HMPREF9943_00070</name>
</gene>
<protein>
    <recommendedName>
        <fullName evidence="3 12">DNA replication and repair protein RecF</fullName>
    </recommendedName>
</protein>
<dbReference type="eggNOG" id="COG1195">
    <property type="taxonomic scope" value="Bacteria"/>
</dbReference>
<dbReference type="PATRIC" id="fig|999415.3.peg.71"/>
<keyword evidence="16" id="KW-1185">Reference proteome</keyword>
<dbReference type="STRING" id="999415.HMPREF9943_00070"/>